<evidence type="ECO:0000256" key="7">
    <source>
        <dbReference type="ARBA" id="ARBA00007952"/>
    </source>
</evidence>
<dbReference type="InterPro" id="IPR049638">
    <property type="entry name" value="AK-HD"/>
</dbReference>
<comment type="subunit">
    <text evidence="9 28">Homotetramer.</text>
</comment>
<evidence type="ECO:0000256" key="15">
    <source>
        <dbReference type="ARBA" id="ARBA00022777"/>
    </source>
</evidence>
<comment type="pathway">
    <text evidence="3 28">Amino-acid biosynthesis; L-methionine biosynthesis via de novo pathway; L-homoserine from L-aspartate: step 1/3.</text>
</comment>
<dbReference type="InterPro" id="IPR001341">
    <property type="entry name" value="Asp_kinase"/>
</dbReference>
<dbReference type="Gene3D" id="3.40.50.720">
    <property type="entry name" value="NAD(P)-binding Rossmann-like Domain"/>
    <property type="match status" value="1"/>
</dbReference>
<dbReference type="FunFam" id="3.30.2130.10:FF:000001">
    <property type="entry name" value="Bifunctional aspartokinase/homoserine dehydrogenase"/>
    <property type="match status" value="1"/>
</dbReference>
<dbReference type="Gene3D" id="3.30.2130.10">
    <property type="entry name" value="VC0802-like"/>
    <property type="match status" value="2"/>
</dbReference>
<evidence type="ECO:0000256" key="26">
    <source>
        <dbReference type="ARBA" id="ARBA00048841"/>
    </source>
</evidence>
<dbReference type="SUPFAM" id="SSF51735">
    <property type="entry name" value="NAD(P)-binding Rossmann-fold domains"/>
    <property type="match status" value="1"/>
</dbReference>
<dbReference type="GO" id="GO:0050661">
    <property type="term" value="F:NADP binding"/>
    <property type="evidence" value="ECO:0007669"/>
    <property type="project" value="UniProtKB-UniRule"/>
</dbReference>
<evidence type="ECO:0000256" key="17">
    <source>
        <dbReference type="ARBA" id="ARBA00022857"/>
    </source>
</evidence>
<dbReference type="EC" id="2.7.2.4" evidence="28"/>
<dbReference type="NCBIfam" id="TIGR00657">
    <property type="entry name" value="asp_kinases"/>
    <property type="match status" value="1"/>
</dbReference>
<dbReference type="InterPro" id="IPR002912">
    <property type="entry name" value="ACT_dom"/>
</dbReference>
<keyword evidence="16 28" id="KW-0067">ATP-binding</keyword>
<dbReference type="InterPro" id="IPR001048">
    <property type="entry name" value="Asp/Glu/Uridylate_kinase"/>
</dbReference>
<organism evidence="30 31">
    <name type="scientific">Rhodanobacter denitrificans</name>
    <dbReference type="NCBI Taxonomy" id="666685"/>
    <lineage>
        <taxon>Bacteria</taxon>
        <taxon>Pseudomonadati</taxon>
        <taxon>Pseudomonadota</taxon>
        <taxon>Gammaproteobacteria</taxon>
        <taxon>Lysobacterales</taxon>
        <taxon>Rhodanobacteraceae</taxon>
        <taxon>Rhodanobacter</taxon>
    </lineage>
</organism>
<dbReference type="UniPathway" id="UPA00050">
    <property type="reaction ID" value="UER00063"/>
</dbReference>
<dbReference type="Pfam" id="PF22468">
    <property type="entry name" value="ACT_9"/>
    <property type="match status" value="2"/>
</dbReference>
<dbReference type="InterPro" id="IPR045865">
    <property type="entry name" value="ACT-like_dom_sf"/>
</dbReference>
<dbReference type="NCBIfam" id="NF006959">
    <property type="entry name" value="PRK09436.1"/>
    <property type="match status" value="1"/>
</dbReference>
<evidence type="ECO:0000256" key="25">
    <source>
        <dbReference type="ARBA" id="ARBA00048561"/>
    </source>
</evidence>
<evidence type="ECO:0000259" key="29">
    <source>
        <dbReference type="PROSITE" id="PS51671"/>
    </source>
</evidence>
<dbReference type="Pfam" id="PF03447">
    <property type="entry name" value="NAD_binding_3"/>
    <property type="match status" value="1"/>
</dbReference>
<dbReference type="InterPro" id="IPR054352">
    <property type="entry name" value="ACT_Aspartokinase"/>
</dbReference>
<dbReference type="SUPFAM" id="SSF55021">
    <property type="entry name" value="ACT-like"/>
    <property type="match status" value="2"/>
</dbReference>
<comment type="cofactor">
    <cofactor evidence="1">
        <name>a metal cation</name>
        <dbReference type="ChEBI" id="CHEBI:25213"/>
    </cofactor>
</comment>
<dbReference type="Gene3D" id="3.40.1160.10">
    <property type="entry name" value="Acetylglutamate kinase-like"/>
    <property type="match status" value="1"/>
</dbReference>
<evidence type="ECO:0000256" key="5">
    <source>
        <dbReference type="ARBA" id="ARBA00005062"/>
    </source>
</evidence>
<sequence>MKPHVPLTDPTAVDPLAAAHSAGLRGVPADARIVAHKFGGSSLADASRYRAVAAILREQSEDRQITVVSAMQGVTDALIALAGDAAAGDTGWREAAAALHERHRRTARDLLGAAAAPVEAWLEASHAALVELLQALAVLGFPAREALERIQGLGEVWSARLLSALLAADGADCAMLDAREVLLVRHGELGVAVDWQASAARLAEWRERHPAGRVVATGFVACDAQGRPTVLGRNGSDYSGAIFAALFGAHELNIWTDVDGVLSADPRLVPEAVPLASVSYEEACELAYFGAKVIHPQTMLPAMALGLPIRIRNTFRPDHAGTRIGADDAPPAPVKGLSLADHLAIVNVEGAGMIGVPGTAERVFAALRDAGVSVVMISQGSSEHSICCVVRAGDVERARDGLSAAFAAELASGQIQAVTVTPGISVLAAVGDGMAGTPGVAARLFATLGRARVNVRAIAQGASERNISVALASADAARALRAAHAGFWLSPQTLSVGLIGPGHVGRALLDQIREGAERLQRETRLDLRVRAIASSRRLWTDERGLLSADWSERLGGAGEAADLDRFTAHVHAPHLPHAVIVDCSASAAVAERYAGWLAAGIHVITPNKQAGAGPWARYAAIRAAADSGGARWRYEATVGAGLPIIQTLRDLLDTGDELIAVDGIFSGTLAWLFNRYDGSQPFSALVAEAHALGYTEPDPRDDLSGLDVARKLVILAREAGRELELADVAVESLVPAELGAVPREDVAGALSALDAPMAERLARAEADGKVLRYVARLGRDGARVELAELPRSHAFAHLRLTDNIVQFTTRRYASNPLIVQGPGAGPDVTAAGVFADLLRLGAALGARL</sequence>
<dbReference type="PROSITE" id="PS51671">
    <property type="entry name" value="ACT"/>
    <property type="match status" value="2"/>
</dbReference>
<evidence type="ECO:0000256" key="9">
    <source>
        <dbReference type="ARBA" id="ARBA00011881"/>
    </source>
</evidence>
<gene>
    <name evidence="30" type="ORF">DI564_13525</name>
</gene>
<dbReference type="NCBIfam" id="NF007003">
    <property type="entry name" value="PRK09466.1"/>
    <property type="match status" value="1"/>
</dbReference>
<dbReference type="UniPathway" id="UPA00051">
    <property type="reaction ID" value="UER00462"/>
</dbReference>
<dbReference type="EMBL" id="QFPO01000014">
    <property type="protein sequence ID" value="PZQ11986.1"/>
    <property type="molecule type" value="Genomic_DNA"/>
</dbReference>
<dbReference type="Pfam" id="PF00696">
    <property type="entry name" value="AA_kinase"/>
    <property type="match status" value="1"/>
</dbReference>
<evidence type="ECO:0000256" key="12">
    <source>
        <dbReference type="ARBA" id="ARBA00022697"/>
    </source>
</evidence>
<dbReference type="CDD" id="cd04921">
    <property type="entry name" value="ACT_AKi-HSDH-ThrA-like_1"/>
    <property type="match status" value="1"/>
</dbReference>
<dbReference type="UniPathway" id="UPA00034">
    <property type="reaction ID" value="UER00015"/>
</dbReference>
<evidence type="ECO:0000256" key="22">
    <source>
        <dbReference type="ARBA" id="ARBA00023167"/>
    </source>
</evidence>
<evidence type="ECO:0000256" key="24">
    <source>
        <dbReference type="ARBA" id="ARBA00044938"/>
    </source>
</evidence>
<keyword evidence="17 28" id="KW-0521">NADP</keyword>
<comment type="function">
    <text evidence="24">Bifunctional aspartate kinase and homoserine dehydrogenase that catalyzes the first and the third steps toward the synthesis of lysine, methionine and threonine from aspartate.</text>
</comment>
<comment type="pathway">
    <text evidence="6 28">Amino-acid biosynthesis; L-threonine biosynthesis; L-threonine from L-aspartate: step 1/5.</text>
</comment>
<dbReference type="Proteomes" id="UP000249046">
    <property type="component" value="Unassembled WGS sequence"/>
</dbReference>
<keyword evidence="23" id="KW-0511">Multifunctional enzyme</keyword>
<dbReference type="InterPro" id="IPR036291">
    <property type="entry name" value="NAD(P)-bd_dom_sf"/>
</dbReference>
<dbReference type="GO" id="GO:0004072">
    <property type="term" value="F:aspartate kinase activity"/>
    <property type="evidence" value="ECO:0007669"/>
    <property type="project" value="UniProtKB-UniRule"/>
</dbReference>
<dbReference type="PROSITE" id="PS01042">
    <property type="entry name" value="HOMOSER_DHGENASE"/>
    <property type="match status" value="1"/>
</dbReference>
<evidence type="ECO:0000256" key="14">
    <source>
        <dbReference type="ARBA" id="ARBA00022741"/>
    </source>
</evidence>
<accession>A0A2W5K4G0</accession>
<dbReference type="CDD" id="cd04243">
    <property type="entry name" value="AAK_AK-HSDH-like"/>
    <property type="match status" value="1"/>
</dbReference>
<evidence type="ECO:0000256" key="13">
    <source>
        <dbReference type="ARBA" id="ARBA00022723"/>
    </source>
</evidence>
<keyword evidence="18 28" id="KW-0560">Oxidoreductase</keyword>
<evidence type="ECO:0000256" key="11">
    <source>
        <dbReference type="ARBA" id="ARBA00022679"/>
    </source>
</evidence>
<dbReference type="PIRSF" id="PIRSF000727">
    <property type="entry name" value="ThrA"/>
    <property type="match status" value="1"/>
</dbReference>
<evidence type="ECO:0000256" key="4">
    <source>
        <dbReference type="ARBA" id="ARBA00005056"/>
    </source>
</evidence>
<dbReference type="GO" id="GO:0009086">
    <property type="term" value="P:methionine biosynthetic process"/>
    <property type="evidence" value="ECO:0007669"/>
    <property type="project" value="UniProtKB-KW"/>
</dbReference>
<dbReference type="EC" id="1.1.1.3" evidence="28"/>
<dbReference type="GO" id="GO:0009089">
    <property type="term" value="P:lysine biosynthetic process via diaminopimelate"/>
    <property type="evidence" value="ECO:0007669"/>
    <property type="project" value="UniProtKB-UniRule"/>
</dbReference>
<dbReference type="GO" id="GO:0009088">
    <property type="term" value="P:threonine biosynthetic process"/>
    <property type="evidence" value="ECO:0007669"/>
    <property type="project" value="UniProtKB-UniRule"/>
</dbReference>
<comment type="catalytic activity">
    <reaction evidence="27">
        <text>L-homoserine + NAD(+) = L-aspartate 4-semialdehyde + NADH + H(+)</text>
        <dbReference type="Rhea" id="RHEA:15757"/>
        <dbReference type="ChEBI" id="CHEBI:15378"/>
        <dbReference type="ChEBI" id="CHEBI:57476"/>
        <dbReference type="ChEBI" id="CHEBI:57540"/>
        <dbReference type="ChEBI" id="CHEBI:57945"/>
        <dbReference type="ChEBI" id="CHEBI:537519"/>
        <dbReference type="EC" id="1.1.1.3"/>
    </reaction>
    <physiologicalReaction direction="right-to-left" evidence="27">
        <dbReference type="Rhea" id="RHEA:15759"/>
    </physiologicalReaction>
</comment>
<dbReference type="PANTHER" id="PTHR43070">
    <property type="match status" value="1"/>
</dbReference>
<evidence type="ECO:0000256" key="1">
    <source>
        <dbReference type="ARBA" id="ARBA00001920"/>
    </source>
</evidence>
<dbReference type="InterPro" id="IPR005106">
    <property type="entry name" value="Asp/hSer_DH_NAD-bd"/>
</dbReference>
<keyword evidence="21" id="KW-0457">Lysine biosynthesis</keyword>
<evidence type="ECO:0000256" key="23">
    <source>
        <dbReference type="ARBA" id="ARBA00023268"/>
    </source>
</evidence>
<evidence type="ECO:0000256" key="2">
    <source>
        <dbReference type="ARBA" id="ARBA00004766"/>
    </source>
</evidence>
<dbReference type="GO" id="GO:0009090">
    <property type="term" value="P:homoserine biosynthetic process"/>
    <property type="evidence" value="ECO:0007669"/>
    <property type="project" value="UniProtKB-ARBA"/>
</dbReference>
<evidence type="ECO:0000256" key="8">
    <source>
        <dbReference type="ARBA" id="ARBA00010046"/>
    </source>
</evidence>
<feature type="domain" description="ACT" evidence="29">
    <location>
        <begin position="348"/>
        <end position="426"/>
    </location>
</feature>
<dbReference type="FunFam" id="3.40.50.720:FF:000083">
    <property type="entry name" value="Bifunctional aspartokinase/homoserine dehydrogenase"/>
    <property type="match status" value="1"/>
</dbReference>
<evidence type="ECO:0000256" key="21">
    <source>
        <dbReference type="ARBA" id="ARBA00023154"/>
    </source>
</evidence>
<keyword evidence="13" id="KW-0479">Metal-binding</keyword>
<evidence type="ECO:0000256" key="6">
    <source>
        <dbReference type="ARBA" id="ARBA00005139"/>
    </source>
</evidence>
<keyword evidence="15 28" id="KW-0418">Kinase</keyword>
<name>A0A2W5K4G0_9GAMM</name>
<keyword evidence="12" id="KW-0791">Threonine biosynthesis</keyword>
<evidence type="ECO:0000256" key="18">
    <source>
        <dbReference type="ARBA" id="ARBA00023002"/>
    </source>
</evidence>
<dbReference type="PANTHER" id="PTHR43070:SF5">
    <property type="entry name" value="HOMOSERINE DEHYDROGENASE"/>
    <property type="match status" value="1"/>
</dbReference>
<comment type="similarity">
    <text evidence="8 28">In the N-terminal section; belongs to the aspartokinase family.</text>
</comment>
<dbReference type="GO" id="GO:0046872">
    <property type="term" value="F:metal ion binding"/>
    <property type="evidence" value="ECO:0007669"/>
    <property type="project" value="UniProtKB-KW"/>
</dbReference>
<dbReference type="Gene3D" id="3.30.360.10">
    <property type="entry name" value="Dihydrodipicolinate Reductase, domain 2"/>
    <property type="match status" value="1"/>
</dbReference>
<evidence type="ECO:0000313" key="30">
    <source>
        <dbReference type="EMBL" id="PZQ11986.1"/>
    </source>
</evidence>
<evidence type="ECO:0000256" key="20">
    <source>
        <dbReference type="ARBA" id="ARBA00023053"/>
    </source>
</evidence>
<keyword evidence="22" id="KW-0486">Methionine biosynthesis</keyword>
<dbReference type="FunFam" id="3.30.360.10:FF:000006">
    <property type="entry name" value="Bifunctional aspartokinase/homoserine dehydrogenase"/>
    <property type="match status" value="1"/>
</dbReference>
<evidence type="ECO:0000256" key="10">
    <source>
        <dbReference type="ARBA" id="ARBA00022605"/>
    </source>
</evidence>
<comment type="pathway">
    <text evidence="5 28">Amino-acid biosynthesis; L-methionine biosynthesis via de novo pathway; L-homoserine from L-aspartate: step 3/3.</text>
</comment>
<evidence type="ECO:0000256" key="16">
    <source>
        <dbReference type="ARBA" id="ARBA00022840"/>
    </source>
</evidence>
<reference evidence="30 31" key="1">
    <citation type="submission" date="2017-08" db="EMBL/GenBank/DDBJ databases">
        <title>Infants hospitalized years apart are colonized by the same room-sourced microbial strains.</title>
        <authorList>
            <person name="Brooks B."/>
            <person name="Olm M.R."/>
            <person name="Firek B.A."/>
            <person name="Baker R."/>
            <person name="Thomas B.C."/>
            <person name="Morowitz M.J."/>
            <person name="Banfield J.F."/>
        </authorList>
    </citation>
    <scope>NUCLEOTIDE SEQUENCE [LARGE SCALE GENOMIC DNA]</scope>
    <source>
        <strain evidence="30">S2_005_003_R2_42</strain>
    </source>
</reference>
<comment type="similarity">
    <text evidence="7 28">In the C-terminal section; belongs to the homoserine dehydrogenase family.</text>
</comment>
<evidence type="ECO:0000256" key="28">
    <source>
        <dbReference type="PIRNR" id="PIRNR000727"/>
    </source>
</evidence>
<dbReference type="GO" id="GO:0004412">
    <property type="term" value="F:homoserine dehydrogenase activity"/>
    <property type="evidence" value="ECO:0007669"/>
    <property type="project" value="UniProtKB-UniRule"/>
</dbReference>
<keyword evidence="11 28" id="KW-0808">Transferase</keyword>
<dbReference type="Pfam" id="PF00742">
    <property type="entry name" value="Homoserine_dh"/>
    <property type="match status" value="1"/>
</dbReference>
<proteinExistence type="inferred from homology"/>
<keyword evidence="14 28" id="KW-0547">Nucleotide-binding</keyword>
<keyword evidence="10 28" id="KW-0028">Amino-acid biosynthesis</keyword>
<keyword evidence="20" id="KW-0915">Sodium</keyword>
<protein>
    <recommendedName>
        <fullName evidence="28">Bifunctional aspartokinase/homoserine dehydrogenase</fullName>
    </recommendedName>
    <domain>
        <recommendedName>
            <fullName evidence="28">Aspartokinase</fullName>
            <ecNumber evidence="28">2.7.2.4</ecNumber>
        </recommendedName>
    </domain>
    <domain>
        <recommendedName>
            <fullName evidence="28">Homoserine dehydrogenase</fullName>
            <ecNumber evidence="28">1.1.1.3</ecNumber>
        </recommendedName>
    </domain>
</protein>
<evidence type="ECO:0000256" key="27">
    <source>
        <dbReference type="ARBA" id="ARBA00049031"/>
    </source>
</evidence>
<comment type="pathway">
    <text evidence="4 28">Amino-acid biosynthesis; L-threonine biosynthesis; L-threonine from L-aspartate: step 3/5.</text>
</comment>
<feature type="domain" description="ACT" evidence="29">
    <location>
        <begin position="429"/>
        <end position="501"/>
    </location>
</feature>
<dbReference type="SUPFAM" id="SSF55347">
    <property type="entry name" value="Glyceraldehyde-3-phosphate dehydrogenase-like, C-terminal domain"/>
    <property type="match status" value="1"/>
</dbReference>
<dbReference type="GO" id="GO:0005524">
    <property type="term" value="F:ATP binding"/>
    <property type="evidence" value="ECO:0007669"/>
    <property type="project" value="UniProtKB-UniRule"/>
</dbReference>
<evidence type="ECO:0000256" key="19">
    <source>
        <dbReference type="ARBA" id="ARBA00023027"/>
    </source>
</evidence>
<dbReference type="InterPro" id="IPR011147">
    <property type="entry name" value="Bifunc_Aspkin/hSer_DH"/>
</dbReference>
<comment type="pathway">
    <text evidence="2 28">Amino-acid biosynthesis; L-lysine biosynthesis via DAP pathway; (S)-tetrahydrodipicolinate from L-aspartate: step 1/4.</text>
</comment>
<comment type="caution">
    <text evidence="30">The sequence shown here is derived from an EMBL/GenBank/DDBJ whole genome shotgun (WGS) entry which is preliminary data.</text>
</comment>
<comment type="catalytic activity">
    <reaction evidence="26">
        <text>L-homoserine + NADP(+) = L-aspartate 4-semialdehyde + NADPH + H(+)</text>
        <dbReference type="Rhea" id="RHEA:15761"/>
        <dbReference type="ChEBI" id="CHEBI:15378"/>
        <dbReference type="ChEBI" id="CHEBI:57476"/>
        <dbReference type="ChEBI" id="CHEBI:57783"/>
        <dbReference type="ChEBI" id="CHEBI:58349"/>
        <dbReference type="ChEBI" id="CHEBI:537519"/>
        <dbReference type="EC" id="1.1.1.3"/>
    </reaction>
    <physiologicalReaction direction="right-to-left" evidence="26">
        <dbReference type="Rhea" id="RHEA:15763"/>
    </physiologicalReaction>
</comment>
<evidence type="ECO:0000313" key="31">
    <source>
        <dbReference type="Proteomes" id="UP000249046"/>
    </source>
</evidence>
<dbReference type="InterPro" id="IPR019811">
    <property type="entry name" value="HDH_CS"/>
</dbReference>
<dbReference type="InterPro" id="IPR036393">
    <property type="entry name" value="AceGlu_kinase-like_sf"/>
</dbReference>
<dbReference type="AlphaFoldDB" id="A0A2W5K4G0"/>
<comment type="catalytic activity">
    <reaction evidence="25">
        <text>L-aspartate + ATP = 4-phospho-L-aspartate + ADP</text>
        <dbReference type="Rhea" id="RHEA:23776"/>
        <dbReference type="ChEBI" id="CHEBI:29991"/>
        <dbReference type="ChEBI" id="CHEBI:30616"/>
        <dbReference type="ChEBI" id="CHEBI:57535"/>
        <dbReference type="ChEBI" id="CHEBI:456216"/>
        <dbReference type="EC" id="2.7.2.4"/>
    </reaction>
    <physiologicalReaction direction="left-to-right" evidence="25">
        <dbReference type="Rhea" id="RHEA:23777"/>
    </physiologicalReaction>
</comment>
<evidence type="ECO:0000256" key="3">
    <source>
        <dbReference type="ARBA" id="ARBA00004986"/>
    </source>
</evidence>
<keyword evidence="19" id="KW-0520">NAD</keyword>
<dbReference type="SUPFAM" id="SSF53633">
    <property type="entry name" value="Carbamate kinase-like"/>
    <property type="match status" value="1"/>
</dbReference>
<dbReference type="InterPro" id="IPR001342">
    <property type="entry name" value="HDH_cat"/>
</dbReference>